<gene>
    <name evidence="2" type="ORF">NM961_22740</name>
</gene>
<dbReference type="EMBL" id="JANFQO010000033">
    <property type="protein sequence ID" value="MCQ4167541.1"/>
    <property type="molecule type" value="Genomic_DNA"/>
</dbReference>
<organism evidence="2 3">
    <name type="scientific">Tahibacter harae</name>
    <dbReference type="NCBI Taxonomy" id="2963937"/>
    <lineage>
        <taxon>Bacteria</taxon>
        <taxon>Pseudomonadati</taxon>
        <taxon>Pseudomonadota</taxon>
        <taxon>Gammaproteobacteria</taxon>
        <taxon>Lysobacterales</taxon>
        <taxon>Rhodanobacteraceae</taxon>
        <taxon>Tahibacter</taxon>
    </lineage>
</organism>
<feature type="transmembrane region" description="Helical" evidence="1">
    <location>
        <begin position="12"/>
        <end position="32"/>
    </location>
</feature>
<sequence length="147" mass="16114">MSELQQRRGIKFAAGVFLVSAGMQATAHYQFYVSDFVLDERRRAVIEAMKSYVLVPRLGTTLWTLHCMLSLCFALLLILAGTAYWWMGKDLPAARLRPLATASAWLCLAGCLLVAVAYPVPHAVAILLLAGLGFSWSAWGGGRRRGV</sequence>
<accession>A0ABT1QZ21</accession>
<keyword evidence="3" id="KW-1185">Reference proteome</keyword>
<comment type="caution">
    <text evidence="2">The sequence shown here is derived from an EMBL/GenBank/DDBJ whole genome shotgun (WGS) entry which is preliminary data.</text>
</comment>
<evidence type="ECO:0000313" key="3">
    <source>
        <dbReference type="Proteomes" id="UP001165498"/>
    </source>
</evidence>
<protein>
    <recommendedName>
        <fullName evidence="4">PepSY-associated transmembrane protein</fullName>
    </recommendedName>
</protein>
<feature type="transmembrane region" description="Helical" evidence="1">
    <location>
        <begin position="63"/>
        <end position="87"/>
    </location>
</feature>
<proteinExistence type="predicted"/>
<evidence type="ECO:0000256" key="1">
    <source>
        <dbReference type="SAM" id="Phobius"/>
    </source>
</evidence>
<feature type="transmembrane region" description="Helical" evidence="1">
    <location>
        <begin position="99"/>
        <end position="118"/>
    </location>
</feature>
<keyword evidence="1" id="KW-0812">Transmembrane</keyword>
<dbReference type="InterPro" id="IPR058068">
    <property type="entry name" value="LIC_13387-like"/>
</dbReference>
<dbReference type="Proteomes" id="UP001165498">
    <property type="component" value="Unassembled WGS sequence"/>
</dbReference>
<dbReference type="NCBIfam" id="NF047765">
    <property type="entry name" value="LIC_13387_fam"/>
    <property type="match status" value="1"/>
</dbReference>
<reference evidence="2" key="1">
    <citation type="submission" date="2022-07" db="EMBL/GenBank/DDBJ databases">
        <title>Tahibacter sp., a new gammaproteobacterium isolated from the silt sample collected at pig farm.</title>
        <authorList>
            <person name="Chen H."/>
        </authorList>
    </citation>
    <scope>NUCLEOTIDE SEQUENCE</scope>
    <source>
        <strain evidence="2">P2K</strain>
    </source>
</reference>
<evidence type="ECO:0000313" key="2">
    <source>
        <dbReference type="EMBL" id="MCQ4167541.1"/>
    </source>
</evidence>
<dbReference type="RefSeq" id="WP_255916726.1">
    <property type="nucleotide sequence ID" value="NZ_JANFQO010000033.1"/>
</dbReference>
<name>A0ABT1QZ21_9GAMM</name>
<evidence type="ECO:0008006" key="4">
    <source>
        <dbReference type="Google" id="ProtNLM"/>
    </source>
</evidence>
<keyword evidence="1" id="KW-0472">Membrane</keyword>
<feature type="transmembrane region" description="Helical" evidence="1">
    <location>
        <begin position="124"/>
        <end position="142"/>
    </location>
</feature>
<keyword evidence="1" id="KW-1133">Transmembrane helix</keyword>